<accession>A0AAV5FPV2</accession>
<evidence type="ECO:0000313" key="2">
    <source>
        <dbReference type="Proteomes" id="UP001054889"/>
    </source>
</evidence>
<dbReference type="AlphaFoldDB" id="A0AAV5FPV2"/>
<name>A0AAV5FPV2_ELECO</name>
<keyword evidence="2" id="KW-1185">Reference proteome</keyword>
<gene>
    <name evidence="1" type="primary">gb25914</name>
    <name evidence="1" type="ORF">PR202_gb25914</name>
</gene>
<comment type="caution">
    <text evidence="1">The sequence shown here is derived from an EMBL/GenBank/DDBJ whole genome shotgun (WGS) entry which is preliminary data.</text>
</comment>
<reference evidence="1" key="1">
    <citation type="journal article" date="2018" name="DNA Res.">
        <title>Multiple hybrid de novo genome assembly of finger millet, an orphan allotetraploid crop.</title>
        <authorList>
            <person name="Hatakeyama M."/>
            <person name="Aluri S."/>
            <person name="Balachadran M.T."/>
            <person name="Sivarajan S.R."/>
            <person name="Patrignani A."/>
            <person name="Gruter S."/>
            <person name="Poveda L."/>
            <person name="Shimizu-Inatsugi R."/>
            <person name="Baeten J."/>
            <person name="Francoijs K.J."/>
            <person name="Nataraja K.N."/>
            <person name="Reddy Y.A.N."/>
            <person name="Phadnis S."/>
            <person name="Ravikumar R.L."/>
            <person name="Schlapbach R."/>
            <person name="Sreeman S.M."/>
            <person name="Shimizu K.K."/>
        </authorList>
    </citation>
    <scope>NUCLEOTIDE SEQUENCE</scope>
</reference>
<organism evidence="1 2">
    <name type="scientific">Eleusine coracana subsp. coracana</name>
    <dbReference type="NCBI Taxonomy" id="191504"/>
    <lineage>
        <taxon>Eukaryota</taxon>
        <taxon>Viridiplantae</taxon>
        <taxon>Streptophyta</taxon>
        <taxon>Embryophyta</taxon>
        <taxon>Tracheophyta</taxon>
        <taxon>Spermatophyta</taxon>
        <taxon>Magnoliopsida</taxon>
        <taxon>Liliopsida</taxon>
        <taxon>Poales</taxon>
        <taxon>Poaceae</taxon>
        <taxon>PACMAD clade</taxon>
        <taxon>Chloridoideae</taxon>
        <taxon>Cynodonteae</taxon>
        <taxon>Eleusininae</taxon>
        <taxon>Eleusine</taxon>
    </lineage>
</organism>
<proteinExistence type="predicted"/>
<dbReference type="EMBL" id="BQKI01000092">
    <property type="protein sequence ID" value="GJN37001.1"/>
    <property type="molecule type" value="Genomic_DNA"/>
</dbReference>
<reference evidence="1" key="2">
    <citation type="submission" date="2021-12" db="EMBL/GenBank/DDBJ databases">
        <title>Resequencing data analysis of finger millet.</title>
        <authorList>
            <person name="Hatakeyama M."/>
            <person name="Aluri S."/>
            <person name="Balachadran M.T."/>
            <person name="Sivarajan S.R."/>
            <person name="Poveda L."/>
            <person name="Shimizu-Inatsugi R."/>
            <person name="Schlapbach R."/>
            <person name="Sreeman S.M."/>
            <person name="Shimizu K.K."/>
        </authorList>
    </citation>
    <scope>NUCLEOTIDE SEQUENCE</scope>
</reference>
<protein>
    <submittedName>
        <fullName evidence="1">Uncharacterized protein</fullName>
    </submittedName>
</protein>
<dbReference type="Proteomes" id="UP001054889">
    <property type="component" value="Unassembled WGS sequence"/>
</dbReference>
<evidence type="ECO:0000313" key="1">
    <source>
        <dbReference type="EMBL" id="GJN37001.1"/>
    </source>
</evidence>
<sequence>MPLPALKKSAISTDAQRQLHLVPDQCSSQYQTVIFGRLSSSATECHTEQCKRLALSDCFDQRKCFVLTTNSSLYRQSRTAPALIPIVGKSVFLD</sequence>